<reference evidence="2" key="2">
    <citation type="submission" date="2022-06" db="UniProtKB">
        <authorList>
            <consortium name="EnsemblMetazoa"/>
        </authorList>
    </citation>
    <scope>IDENTIFICATION</scope>
</reference>
<dbReference type="Proteomes" id="UP000024404">
    <property type="component" value="Unassembled WGS sequence"/>
</dbReference>
<reference evidence="3" key="1">
    <citation type="submission" date="2013-10" db="EMBL/GenBank/DDBJ databases">
        <title>Genome sequencing of Onchocerca volvulus.</title>
        <authorList>
            <person name="Cotton J."/>
            <person name="Tsai J."/>
            <person name="Stanley E."/>
            <person name="Tracey A."/>
            <person name="Holroyd N."/>
            <person name="Lustigman S."/>
            <person name="Berriman M."/>
        </authorList>
    </citation>
    <scope>NUCLEOTIDE SEQUENCE</scope>
</reference>
<organism evidence="2 3">
    <name type="scientific">Onchocerca volvulus</name>
    <dbReference type="NCBI Taxonomy" id="6282"/>
    <lineage>
        <taxon>Eukaryota</taxon>
        <taxon>Metazoa</taxon>
        <taxon>Ecdysozoa</taxon>
        <taxon>Nematoda</taxon>
        <taxon>Chromadorea</taxon>
        <taxon>Rhabditida</taxon>
        <taxon>Spirurina</taxon>
        <taxon>Spiruromorpha</taxon>
        <taxon>Filarioidea</taxon>
        <taxon>Onchocercidae</taxon>
        <taxon>Onchocerca</taxon>
    </lineage>
</organism>
<protein>
    <submittedName>
        <fullName evidence="2">Uncharacterized protein</fullName>
    </submittedName>
</protein>
<accession>A0A8R1TQD6</accession>
<dbReference type="OMA" id="WNGRFWE"/>
<dbReference type="SUPFAM" id="SSF57501">
    <property type="entry name" value="Cystine-knot cytokines"/>
    <property type="match status" value="1"/>
</dbReference>
<evidence type="ECO:0000256" key="1">
    <source>
        <dbReference type="SAM" id="MobiDB-lite"/>
    </source>
</evidence>
<dbReference type="EnsemblMetazoa" id="OVOC2203.1">
    <property type="protein sequence ID" value="OVOC2203.1"/>
    <property type="gene ID" value="WBGene00239012"/>
</dbReference>
<sequence length="546" mass="61629">MMTNVRFFILFLYPIKVTILELLSHTIVQFDPFQIADISSVQHLHRSNITFTDEKIFTNDVKKFEKRDTQNQFFERRDLLNQRIQGNAVPQCPCVIKPGTDKCIAYDSRFQASTIEEALIAFHDVTLDDDSVKFPNGGIINGELLACRTLECQTCAAILLNRIIQVGLVPPDIQLSIPLPSFVDSRYCQRLRFLKSYSVSASPQPSPFMSALIERGLQFAGISSTPNIAPPPVTQQQPFQPVAQQPFAPVAQQFAPAAQQPFAPVAQQQFPSFAQQQFPTAAQQPFPPFAQQPFPPVAQPQFPPVVQQPFQPVQQPFPPFAQQPFQPVQQPFQPTVQQRFPSVVQQSRPDSTNIRKTLSNYFDVIPKVVNTIGSFIGSSFDIDIGPTRTQSSQSSFFKRVEHQSSFRGRTQNRYSYSTSKSGTTKKTTKRQANRPVLGTRYTIACVRHGEVDDEHMLALCGICWTWRKLPSDYFPPLLNELVCSKDNEGHCLSGWGKCQQKFRNFDVLRNVNGNWQPTTISTATCCDCRIRAGTEIHPLIIGKRRN</sequence>
<name>A0A8R1TQD6_ONCVO</name>
<dbReference type="PANTHER" id="PTHR33995">
    <property type="entry name" value="PROTEIN CBG18546"/>
    <property type="match status" value="1"/>
</dbReference>
<dbReference type="EMBL" id="CMVM020000072">
    <property type="status" value="NOT_ANNOTATED_CDS"/>
    <property type="molecule type" value="Genomic_DNA"/>
</dbReference>
<dbReference type="AlphaFoldDB" id="A0A8R1TQD6"/>
<keyword evidence="3" id="KW-1185">Reference proteome</keyword>
<proteinExistence type="predicted"/>
<evidence type="ECO:0000313" key="3">
    <source>
        <dbReference type="Proteomes" id="UP000024404"/>
    </source>
</evidence>
<dbReference type="PANTHER" id="PTHR33995:SF8">
    <property type="entry name" value="PRION-LIKE-(Q_N-RICH)-DOMAIN-BEARING PROTEIN"/>
    <property type="match status" value="1"/>
</dbReference>
<feature type="compositionally biased region" description="Polar residues" evidence="1">
    <location>
        <begin position="387"/>
        <end position="396"/>
    </location>
</feature>
<dbReference type="InterPro" id="IPR029034">
    <property type="entry name" value="Cystine-knot_cytokine"/>
</dbReference>
<feature type="compositionally biased region" description="Low complexity" evidence="1">
    <location>
        <begin position="414"/>
        <end position="425"/>
    </location>
</feature>
<feature type="region of interest" description="Disordered" evidence="1">
    <location>
        <begin position="387"/>
        <end position="433"/>
    </location>
</feature>
<evidence type="ECO:0000313" key="2">
    <source>
        <dbReference type="EnsemblMetazoa" id="OVOC2203.1"/>
    </source>
</evidence>